<name>A0A194WDB2_CYTMA</name>
<organism evidence="1 2">
    <name type="scientific">Cytospora mali</name>
    <name type="common">Apple Valsa canker fungus</name>
    <name type="synonym">Valsa mali</name>
    <dbReference type="NCBI Taxonomy" id="578113"/>
    <lineage>
        <taxon>Eukaryota</taxon>
        <taxon>Fungi</taxon>
        <taxon>Dikarya</taxon>
        <taxon>Ascomycota</taxon>
        <taxon>Pezizomycotina</taxon>
        <taxon>Sordariomycetes</taxon>
        <taxon>Sordariomycetidae</taxon>
        <taxon>Diaporthales</taxon>
        <taxon>Cytosporaceae</taxon>
        <taxon>Cytospora</taxon>
    </lineage>
</organism>
<sequence length="80" mass="8519">MAFSAPCFPAEAETNIPVLEPLHEDVRTTSHCRTPRPFGLNVCSTTIITINLAASFTLANHCAKYTSAQHIDLSSAGDGS</sequence>
<dbReference type="AlphaFoldDB" id="A0A194WDB2"/>
<evidence type="ECO:0000313" key="2">
    <source>
        <dbReference type="Proteomes" id="UP000078559"/>
    </source>
</evidence>
<dbReference type="Proteomes" id="UP000078559">
    <property type="component" value="Chromosome 12"/>
</dbReference>
<protein>
    <submittedName>
        <fullName evidence="1">Uncharacterized protein</fullName>
    </submittedName>
</protein>
<reference evidence="1" key="1">
    <citation type="submission" date="2014-12" db="EMBL/GenBank/DDBJ databases">
        <title>Genome Sequence of Valsa Canker Pathogens Uncovers a Specific Adaption of Colonization on Woody Bark.</title>
        <authorList>
            <person name="Yin Z."/>
            <person name="Liu H."/>
            <person name="Gao X."/>
            <person name="Li Z."/>
            <person name="Song N."/>
            <person name="Ke X."/>
            <person name="Dai Q."/>
            <person name="Wu Y."/>
            <person name="Sun Y."/>
            <person name="Xu J.-R."/>
            <person name="Kang Z.K."/>
            <person name="Wang L."/>
            <person name="Huang L."/>
        </authorList>
    </citation>
    <scope>NUCLEOTIDE SEQUENCE [LARGE SCALE GENOMIC DNA]</scope>
    <source>
        <strain evidence="1">03-8</strain>
    </source>
</reference>
<proteinExistence type="predicted"/>
<gene>
    <name evidence="1" type="ORF">VM1G_10000</name>
</gene>
<keyword evidence="2" id="KW-1185">Reference proteome</keyword>
<evidence type="ECO:0000313" key="1">
    <source>
        <dbReference type="EMBL" id="KUI74386.1"/>
    </source>
</evidence>
<accession>A0A194WDB2</accession>
<dbReference type="EMBL" id="CM003109">
    <property type="protein sequence ID" value="KUI74386.1"/>
    <property type="molecule type" value="Genomic_DNA"/>
</dbReference>